<dbReference type="InterPro" id="IPR013783">
    <property type="entry name" value="Ig-like_fold"/>
</dbReference>
<evidence type="ECO:0000313" key="4">
    <source>
        <dbReference type="EMBL" id="TXK52902.1"/>
    </source>
</evidence>
<name>A0A5C8KFR8_9BACT</name>
<dbReference type="Pfam" id="PF02494">
    <property type="entry name" value="HYR"/>
    <property type="match status" value="1"/>
</dbReference>
<dbReference type="AlphaFoldDB" id="A0A5C8KFR8"/>
<keyword evidence="2" id="KW-0732">Signal</keyword>
<feature type="signal peptide" evidence="2">
    <location>
        <begin position="1"/>
        <end position="20"/>
    </location>
</feature>
<dbReference type="CDD" id="cd00146">
    <property type="entry name" value="PKD"/>
    <property type="match status" value="1"/>
</dbReference>
<dbReference type="InterPro" id="IPR026444">
    <property type="entry name" value="Secre_tail"/>
</dbReference>
<dbReference type="Gene3D" id="2.60.40.10">
    <property type="entry name" value="Immunoglobulins"/>
    <property type="match status" value="1"/>
</dbReference>
<evidence type="ECO:0000259" key="3">
    <source>
        <dbReference type="Pfam" id="PF02494"/>
    </source>
</evidence>
<proteinExistence type="predicted"/>
<evidence type="ECO:0000256" key="2">
    <source>
        <dbReference type="SAM" id="SignalP"/>
    </source>
</evidence>
<organism evidence="4 5">
    <name type="scientific">Pontibacter qinzhouensis</name>
    <dbReference type="NCBI Taxonomy" id="2603253"/>
    <lineage>
        <taxon>Bacteria</taxon>
        <taxon>Pseudomonadati</taxon>
        <taxon>Bacteroidota</taxon>
        <taxon>Cytophagia</taxon>
        <taxon>Cytophagales</taxon>
        <taxon>Hymenobacteraceae</taxon>
        <taxon>Pontibacter</taxon>
    </lineage>
</organism>
<reference evidence="4 5" key="1">
    <citation type="submission" date="2019-08" db="EMBL/GenBank/DDBJ databases">
        <authorList>
            <person name="Shi S."/>
        </authorList>
    </citation>
    <scope>NUCLEOTIDE SEQUENCE [LARGE SCALE GENOMIC DNA]</scope>
    <source>
        <strain evidence="4 5">GY10130</strain>
    </source>
</reference>
<dbReference type="OrthoDB" id="5377264at2"/>
<dbReference type="NCBIfam" id="TIGR04183">
    <property type="entry name" value="Por_Secre_tail"/>
    <property type="match status" value="1"/>
</dbReference>
<feature type="domain" description="HYR" evidence="3">
    <location>
        <begin position="414"/>
        <end position="491"/>
    </location>
</feature>
<dbReference type="EMBL" id="VRTY01000001">
    <property type="protein sequence ID" value="TXK52902.1"/>
    <property type="molecule type" value="Genomic_DNA"/>
</dbReference>
<evidence type="ECO:0000256" key="1">
    <source>
        <dbReference type="ARBA" id="ARBA00022737"/>
    </source>
</evidence>
<dbReference type="Proteomes" id="UP000321926">
    <property type="component" value="Unassembled WGS sequence"/>
</dbReference>
<accession>A0A5C8KFR8</accession>
<keyword evidence="1" id="KW-0677">Repeat</keyword>
<dbReference type="InterPro" id="IPR003410">
    <property type="entry name" value="HYR_dom"/>
</dbReference>
<comment type="caution">
    <text evidence="4">The sequence shown here is derived from an EMBL/GenBank/DDBJ whole genome shotgun (WGS) entry which is preliminary data.</text>
</comment>
<sequence length="727" mass="75069">MKTILRFLFLLIFVTGSVQAYAQGNVYIRTNTCGAFWELSGNEVAMDAVFGAGNWQQQHFETTDPATLFSASNEFIFIEGSNCGTEEMLEFLDANRPAMEAWVKNGGKLLVNAAPSEGPYALTIGFDDVQLMWAEDGSYGFYGEKANASHSIFRGPLKTVANDWTGSAFSHHKVLGTGLTNIIKDLESDEVYLAEKQWGAGTVIIGGLTLTFFQGHYEDWAPAEDVANVHKNLLTYLGTNDLQFAPAGTISYCHGSELTVPFNAIGFYKPGTTFALQLSDATGSFAAPVTLTTFTDANVAEIKATVPASIPAGAGYKLRVVVGDYGLVSAAADMVINALPTFTFSKTDVSCVGGSNGTITINSIAGYLCALNGGAYSTKNVFNGLTAGTYTLQVKAATGCESVAQTVTIGTTPDTILPTIVAPAAVTLSGTTGACGAVTVALGTPVVNDNCEIGSVKNNAPATFPAGTTTVTWTVTDKAGNKATATQQVTVTGVSSALAVSVSGGAGANTIVLGYESQSVSLTAAAGAGNYVWSGAAGLSKTAGATTVFTPTAAGVYTIQVTATTAQGCPVAGAVTITVVDARCGNKNDKVLVCHNGQEICIAASAVKAHLAHGCSVGPCGAKAAIASASNQKKAQVLQAEDNSLVAYPNPFGESTRISFTLKEAGDYRLELFDAKGVLVNTLAAGEGMAGATHAYQLSGSKLVKGIYIARFVTAGEVKTIKIVLDK</sequence>
<gene>
    <name evidence="4" type="ORF">FVR03_00580</name>
</gene>
<evidence type="ECO:0000313" key="5">
    <source>
        <dbReference type="Proteomes" id="UP000321926"/>
    </source>
</evidence>
<keyword evidence="5" id="KW-1185">Reference proteome</keyword>
<dbReference type="RefSeq" id="WP_147919805.1">
    <property type="nucleotide sequence ID" value="NZ_VRTY01000001.1"/>
</dbReference>
<protein>
    <submittedName>
        <fullName evidence="4">T9SS type A sorting domain-containing protein</fullName>
    </submittedName>
</protein>
<feature type="chain" id="PRO_5022667275" evidence="2">
    <location>
        <begin position="21"/>
        <end position="727"/>
    </location>
</feature>